<comment type="caution">
    <text evidence="1">The sequence shown here is derived from an EMBL/GenBank/DDBJ whole genome shotgun (WGS) entry which is preliminary data.</text>
</comment>
<name>A0A2T5J3J6_9GAMM</name>
<protein>
    <submittedName>
        <fullName evidence="1">Uncharacterized protein</fullName>
    </submittedName>
</protein>
<evidence type="ECO:0000313" key="2">
    <source>
        <dbReference type="Proteomes" id="UP000244223"/>
    </source>
</evidence>
<dbReference type="Proteomes" id="UP000244223">
    <property type="component" value="Unassembled WGS sequence"/>
</dbReference>
<dbReference type="AlphaFoldDB" id="A0A2T5J3J6"/>
<sequence>MCLASNVLTIYLREATPYGIKSTITKELKKTALQGIFVAYFYTTIQSIYI</sequence>
<accession>A0A2T5J3J6</accession>
<gene>
    <name evidence="1" type="ORF">C8N29_101252</name>
</gene>
<evidence type="ECO:0000313" key="1">
    <source>
        <dbReference type="EMBL" id="PTQ91180.1"/>
    </source>
</evidence>
<proteinExistence type="predicted"/>
<dbReference type="EMBL" id="QAON01000001">
    <property type="protein sequence ID" value="PTQ91180.1"/>
    <property type="molecule type" value="Genomic_DNA"/>
</dbReference>
<keyword evidence="2" id="KW-1185">Reference proteome</keyword>
<organism evidence="1 2">
    <name type="scientific">Agitococcus lubricus</name>
    <dbReference type="NCBI Taxonomy" id="1077255"/>
    <lineage>
        <taxon>Bacteria</taxon>
        <taxon>Pseudomonadati</taxon>
        <taxon>Pseudomonadota</taxon>
        <taxon>Gammaproteobacteria</taxon>
        <taxon>Moraxellales</taxon>
        <taxon>Moraxellaceae</taxon>
        <taxon>Agitococcus</taxon>
    </lineage>
</organism>
<reference evidence="1 2" key="1">
    <citation type="submission" date="2018-04" db="EMBL/GenBank/DDBJ databases">
        <title>Genomic Encyclopedia of Archaeal and Bacterial Type Strains, Phase II (KMG-II): from individual species to whole genera.</title>
        <authorList>
            <person name="Goeker M."/>
        </authorList>
    </citation>
    <scope>NUCLEOTIDE SEQUENCE [LARGE SCALE GENOMIC DNA]</scope>
    <source>
        <strain evidence="1 2">DSM 5822</strain>
    </source>
</reference>